<organism evidence="5 6">
    <name type="scientific">Halalkalibacter okhensis</name>
    <dbReference type="NCBI Taxonomy" id="333138"/>
    <lineage>
        <taxon>Bacteria</taxon>
        <taxon>Bacillati</taxon>
        <taxon>Bacillota</taxon>
        <taxon>Bacilli</taxon>
        <taxon>Bacillales</taxon>
        <taxon>Bacillaceae</taxon>
        <taxon>Halalkalibacter</taxon>
    </lineage>
</organism>
<dbReference type="AlphaFoldDB" id="A0A0B0IFT8"/>
<comment type="caution">
    <text evidence="5">The sequence shown here is derived from an EMBL/GenBank/DDBJ whole genome shotgun (WGS) entry which is preliminary data.</text>
</comment>
<evidence type="ECO:0000256" key="3">
    <source>
        <dbReference type="ARBA" id="ARBA00022840"/>
    </source>
</evidence>
<evidence type="ECO:0000259" key="4">
    <source>
        <dbReference type="PROSITE" id="PS50893"/>
    </source>
</evidence>
<sequence>MTVIEFKDITKIYRNVAALNGMSFEIEENKMTGVIGRNGAGKSTMLKILAGFLKETTGEIRVFSQHPFNNLKVSANLIFVDDQMSLPSSLTLREILTEASNFYQNWDKEFAERLFDYFSFHPKQRHNNLSKGMRSTFNMIIGLASRCPITIFDEPTTGMDEAVRKDFYRALLKDYIAYPRTILLSSHHLHEVEDILENVLIIKEGKTLLHLPLTDFKEMAIGFSGDTRNVKPLISEKEVFHIEENGIDQMFAVVKNHFTEVELFEAKANGVEMSPISSSDLYVYLTNKSKGGIDDVFNRA</sequence>
<dbReference type="GO" id="GO:0005524">
    <property type="term" value="F:ATP binding"/>
    <property type="evidence" value="ECO:0007669"/>
    <property type="project" value="UniProtKB-KW"/>
</dbReference>
<dbReference type="Proteomes" id="UP000030832">
    <property type="component" value="Unassembled WGS sequence"/>
</dbReference>
<evidence type="ECO:0000313" key="6">
    <source>
        <dbReference type="Proteomes" id="UP000030832"/>
    </source>
</evidence>
<keyword evidence="3" id="KW-0067">ATP-binding</keyword>
<dbReference type="RefSeq" id="WP_034631648.1">
    <property type="nucleotide sequence ID" value="NZ_JRJU01000027.1"/>
</dbReference>
<dbReference type="STRING" id="333138.LQ50_18375"/>
<dbReference type="SUPFAM" id="SSF52540">
    <property type="entry name" value="P-loop containing nucleoside triphosphate hydrolases"/>
    <property type="match status" value="1"/>
</dbReference>
<dbReference type="InterPro" id="IPR051782">
    <property type="entry name" value="ABC_Transporter_VariousFunc"/>
</dbReference>
<reference evidence="5 6" key="1">
    <citation type="submission" date="2014-09" db="EMBL/GenBank/DDBJ databases">
        <title>Genome sequencing and annotation of Bacillus Okhensis strain Kh10-101T.</title>
        <authorList>
            <person name="Prakash J.S."/>
        </authorList>
    </citation>
    <scope>NUCLEOTIDE SEQUENCE [LARGE SCALE GENOMIC DNA]</scope>
    <source>
        <strain evidence="6">Kh10-101T</strain>
    </source>
</reference>
<dbReference type="InterPro" id="IPR003439">
    <property type="entry name" value="ABC_transporter-like_ATP-bd"/>
</dbReference>
<dbReference type="OrthoDB" id="9804819at2"/>
<dbReference type="PANTHER" id="PTHR42939:SF1">
    <property type="entry name" value="ABC TRANSPORTER ATP-BINDING PROTEIN ALBC-RELATED"/>
    <property type="match status" value="1"/>
</dbReference>
<dbReference type="Gene3D" id="3.40.50.300">
    <property type="entry name" value="P-loop containing nucleotide triphosphate hydrolases"/>
    <property type="match status" value="1"/>
</dbReference>
<proteinExistence type="predicted"/>
<evidence type="ECO:0000256" key="2">
    <source>
        <dbReference type="ARBA" id="ARBA00022741"/>
    </source>
</evidence>
<keyword evidence="6" id="KW-1185">Reference proteome</keyword>
<evidence type="ECO:0000313" key="5">
    <source>
        <dbReference type="EMBL" id="KHF38899.1"/>
    </source>
</evidence>
<dbReference type="InterPro" id="IPR027417">
    <property type="entry name" value="P-loop_NTPase"/>
</dbReference>
<dbReference type="PANTHER" id="PTHR42939">
    <property type="entry name" value="ABC TRANSPORTER ATP-BINDING PROTEIN ALBC-RELATED"/>
    <property type="match status" value="1"/>
</dbReference>
<dbReference type="EMBL" id="JRJU01000027">
    <property type="protein sequence ID" value="KHF38899.1"/>
    <property type="molecule type" value="Genomic_DNA"/>
</dbReference>
<dbReference type="GO" id="GO:0016887">
    <property type="term" value="F:ATP hydrolysis activity"/>
    <property type="evidence" value="ECO:0007669"/>
    <property type="project" value="InterPro"/>
</dbReference>
<dbReference type="Pfam" id="PF00005">
    <property type="entry name" value="ABC_tran"/>
    <property type="match status" value="1"/>
</dbReference>
<name>A0A0B0IFT8_9BACI</name>
<dbReference type="InterPro" id="IPR003593">
    <property type="entry name" value="AAA+_ATPase"/>
</dbReference>
<keyword evidence="1" id="KW-0813">Transport</keyword>
<evidence type="ECO:0000256" key="1">
    <source>
        <dbReference type="ARBA" id="ARBA00022448"/>
    </source>
</evidence>
<keyword evidence="2" id="KW-0547">Nucleotide-binding</keyword>
<dbReference type="SMART" id="SM00382">
    <property type="entry name" value="AAA"/>
    <property type="match status" value="1"/>
</dbReference>
<dbReference type="eggNOG" id="COG1131">
    <property type="taxonomic scope" value="Bacteria"/>
</dbReference>
<dbReference type="PROSITE" id="PS50893">
    <property type="entry name" value="ABC_TRANSPORTER_2"/>
    <property type="match status" value="1"/>
</dbReference>
<dbReference type="CDD" id="cd03230">
    <property type="entry name" value="ABC_DR_subfamily_A"/>
    <property type="match status" value="1"/>
</dbReference>
<accession>A0A0B0IFT8</accession>
<feature type="domain" description="ABC transporter" evidence="4">
    <location>
        <begin position="4"/>
        <end position="229"/>
    </location>
</feature>
<gene>
    <name evidence="5" type="ORF">LQ50_18375</name>
</gene>
<protein>
    <submittedName>
        <fullName evidence="5">ABC transporter</fullName>
    </submittedName>
</protein>